<name>A0ABM1AFA7_APLCA</name>
<feature type="domain" description="DUF4537" evidence="2">
    <location>
        <begin position="224"/>
        <end position="350"/>
    </location>
</feature>
<feature type="compositionally biased region" description="Basic and acidic residues" evidence="1">
    <location>
        <begin position="59"/>
        <end position="70"/>
    </location>
</feature>
<protein>
    <submittedName>
        <fullName evidence="4">Uncharacterized protein LOC106014069</fullName>
    </submittedName>
</protein>
<proteinExistence type="predicted"/>
<dbReference type="InterPro" id="IPR032770">
    <property type="entry name" value="DUF4537"/>
</dbReference>
<dbReference type="SUPFAM" id="SSF63748">
    <property type="entry name" value="Tudor/PWWP/MBT"/>
    <property type="match status" value="1"/>
</dbReference>
<keyword evidence="3" id="KW-1185">Reference proteome</keyword>
<organism evidence="3 4">
    <name type="scientific">Aplysia californica</name>
    <name type="common">California sea hare</name>
    <dbReference type="NCBI Taxonomy" id="6500"/>
    <lineage>
        <taxon>Eukaryota</taxon>
        <taxon>Metazoa</taxon>
        <taxon>Spiralia</taxon>
        <taxon>Lophotrochozoa</taxon>
        <taxon>Mollusca</taxon>
        <taxon>Gastropoda</taxon>
        <taxon>Heterobranchia</taxon>
        <taxon>Euthyneura</taxon>
        <taxon>Tectipleura</taxon>
        <taxon>Aplysiida</taxon>
        <taxon>Aplysioidea</taxon>
        <taxon>Aplysiidae</taxon>
        <taxon>Aplysia</taxon>
    </lineage>
</organism>
<feature type="compositionally biased region" description="Polar residues" evidence="1">
    <location>
        <begin position="94"/>
        <end position="113"/>
    </location>
</feature>
<dbReference type="Proteomes" id="UP000694888">
    <property type="component" value="Unplaced"/>
</dbReference>
<dbReference type="GeneID" id="106014069"/>
<feature type="compositionally biased region" description="Basic and acidic residues" evidence="1">
    <location>
        <begin position="80"/>
        <end position="93"/>
    </location>
</feature>
<dbReference type="Pfam" id="PF15057">
    <property type="entry name" value="DUF4537"/>
    <property type="match status" value="1"/>
</dbReference>
<reference evidence="4" key="1">
    <citation type="submission" date="2025-08" db="UniProtKB">
        <authorList>
            <consortium name="RefSeq"/>
        </authorList>
    </citation>
    <scope>IDENTIFICATION</scope>
</reference>
<sequence>MEVLESIPRPHSCPALVTSRHRDSHRSRPVPHRVVYSCFNNGHRRQEVLEILDTPTTSVDRHRNPTEHHVTAGRHRHPTEHHDTWPPHSRDEQNISSGHSYSKEQQISHSRSTSADHELPESARLRGEQHIEHRKCGSSHCEVCRPPLTDYRDLRQLPEPVLFVRWEKRGNCHSGATLRKVNYKVNGVGQVIRSVDKSCEGRVKESSQVIRRKVKVKLDTLRRQKVIARRDQDGLYYPAVVQQCSDPRHASVIYDDGTHAHVLTRNVIPTGGAVARPPLTSGDCVLMRVVNLDSDTECYVPAIVQHGPHRQEAHSKFFSVLMYNGQKASTLRSYLVKISKERFELASMYIADQHNENRKDVEDLVYVSSPRFPKKGKTSSRKSADTRCDLSFTCDLPFTCDLYINRDLLTRYDL</sequence>
<feature type="region of interest" description="Disordered" evidence="1">
    <location>
        <begin position="54"/>
        <end position="122"/>
    </location>
</feature>
<accession>A0ABM1AFA7</accession>
<dbReference type="PANTHER" id="PTHR46785">
    <property type="entry name" value="VON WILLEBRAND FACTOR A DOMAIN-CONTAINING PROTEIN 3B"/>
    <property type="match status" value="1"/>
</dbReference>
<evidence type="ECO:0000313" key="3">
    <source>
        <dbReference type="Proteomes" id="UP000694888"/>
    </source>
</evidence>
<dbReference type="RefSeq" id="XP_012946560.2">
    <property type="nucleotide sequence ID" value="XM_013091106.2"/>
</dbReference>
<dbReference type="PANTHER" id="PTHR46785:SF1">
    <property type="entry name" value="VON WILLEBRAND FACTOR A DOMAIN-CONTAINING PROTEIN 3B"/>
    <property type="match status" value="1"/>
</dbReference>
<evidence type="ECO:0000259" key="2">
    <source>
        <dbReference type="Pfam" id="PF15057"/>
    </source>
</evidence>
<gene>
    <name evidence="4" type="primary">LOC106014069</name>
</gene>
<evidence type="ECO:0000256" key="1">
    <source>
        <dbReference type="SAM" id="MobiDB-lite"/>
    </source>
</evidence>
<evidence type="ECO:0000313" key="4">
    <source>
        <dbReference type="RefSeq" id="XP_012946560.2"/>
    </source>
</evidence>
<dbReference type="Gene3D" id="2.30.30.140">
    <property type="match status" value="1"/>
</dbReference>